<evidence type="ECO:0000256" key="4">
    <source>
        <dbReference type="ARBA" id="ARBA00035152"/>
    </source>
</evidence>
<dbReference type="PROSITE" id="PS00360">
    <property type="entry name" value="RIBOSOMAL_S9"/>
    <property type="match status" value="1"/>
</dbReference>
<reference evidence="7" key="1">
    <citation type="journal article" date="2014" name="BMC Evol. Biol.">
        <title>Chloroplast phylogenomic analysis resolves deep-level relationships within the green algal class Trebouxiophyceae.</title>
        <authorList>
            <person name="Lemieux C."/>
            <person name="Otis C."/>
            <person name="Turmel M."/>
        </authorList>
    </citation>
    <scope>NUCLEOTIDE SEQUENCE</scope>
</reference>
<dbReference type="Gene3D" id="3.30.230.10">
    <property type="match status" value="1"/>
</dbReference>
<dbReference type="NCBIfam" id="NF001099">
    <property type="entry name" value="PRK00132.1"/>
    <property type="match status" value="1"/>
</dbReference>
<dbReference type="Pfam" id="PF00380">
    <property type="entry name" value="Ribosomal_S9"/>
    <property type="match status" value="1"/>
</dbReference>
<dbReference type="InterPro" id="IPR014721">
    <property type="entry name" value="Ribsml_uS5_D2-typ_fold_subgr"/>
</dbReference>
<keyword evidence="7" id="KW-0934">Plastid</keyword>
<dbReference type="InterPro" id="IPR000754">
    <property type="entry name" value="Ribosomal_uS9"/>
</dbReference>
<dbReference type="HAMAP" id="MF_00532_B">
    <property type="entry name" value="Ribosomal_uS9_B"/>
    <property type="match status" value="1"/>
</dbReference>
<accession>A0A097KKD8</accession>
<comment type="similarity">
    <text evidence="1 5 6">Belongs to the universal ribosomal protein uS9 family.</text>
</comment>
<gene>
    <name evidence="5 7" type="primary">rps9</name>
</gene>
<dbReference type="GO" id="GO:0003735">
    <property type="term" value="F:structural constituent of ribosome"/>
    <property type="evidence" value="ECO:0007669"/>
    <property type="project" value="InterPro"/>
</dbReference>
<keyword evidence="3 5" id="KW-0687">Ribonucleoprotein</keyword>
<evidence type="ECO:0000256" key="2">
    <source>
        <dbReference type="ARBA" id="ARBA00022980"/>
    </source>
</evidence>
<dbReference type="GO" id="GO:0003723">
    <property type="term" value="F:RNA binding"/>
    <property type="evidence" value="ECO:0007669"/>
    <property type="project" value="TreeGrafter"/>
</dbReference>
<dbReference type="AlphaFoldDB" id="A0A097KKD8"/>
<keyword evidence="7" id="KW-0150">Chloroplast</keyword>
<name>A0A097KKD8_9CHLO</name>
<evidence type="ECO:0000313" key="7">
    <source>
        <dbReference type="EMBL" id="AIT93617.1"/>
    </source>
</evidence>
<dbReference type="InterPro" id="IPR023035">
    <property type="entry name" value="Ribosomal_uS9_bac/plastid"/>
</dbReference>
<dbReference type="FunFam" id="3.30.230.10:FF:000001">
    <property type="entry name" value="30S ribosomal protein S9"/>
    <property type="match status" value="1"/>
</dbReference>
<dbReference type="PANTHER" id="PTHR21569">
    <property type="entry name" value="RIBOSOMAL PROTEIN S9"/>
    <property type="match status" value="1"/>
</dbReference>
<dbReference type="GO" id="GO:0006412">
    <property type="term" value="P:translation"/>
    <property type="evidence" value="ECO:0007669"/>
    <property type="project" value="UniProtKB-UniRule"/>
</dbReference>
<comment type="subcellular location">
    <subcellularLocation>
        <location evidence="5">Plastid</location>
        <location evidence="5">Chloroplast</location>
    </subcellularLocation>
</comment>
<dbReference type="PANTHER" id="PTHR21569:SF1">
    <property type="entry name" value="SMALL RIBOSOMAL SUBUNIT PROTEIN US9M"/>
    <property type="match status" value="1"/>
</dbReference>
<dbReference type="GeneID" id="22158610"/>
<keyword evidence="2 5" id="KW-0689">Ribosomal protein</keyword>
<sequence length="132" mass="14515">MSQNELILACGRRKSSVAQVILVPGVGNFTINGKTASDYVQRDALSLLEIEAPIKAVHMEEKCDLIIKVQGGGLKGQAKAIQLGVARALTTYQPSSRSALKQKGFLTRDARCKERRKYGLKKARKAPQYSKR</sequence>
<geneLocation type="chloroplast" evidence="7"/>
<dbReference type="GO" id="GO:0015935">
    <property type="term" value="C:small ribosomal subunit"/>
    <property type="evidence" value="ECO:0007669"/>
    <property type="project" value="TreeGrafter"/>
</dbReference>
<evidence type="ECO:0000256" key="6">
    <source>
        <dbReference type="RuleBase" id="RU003815"/>
    </source>
</evidence>
<evidence type="ECO:0000256" key="3">
    <source>
        <dbReference type="ARBA" id="ARBA00023274"/>
    </source>
</evidence>
<dbReference type="EMBL" id="KM462863">
    <property type="protein sequence ID" value="AIT93617.1"/>
    <property type="molecule type" value="Genomic_DNA"/>
</dbReference>
<evidence type="ECO:0000256" key="1">
    <source>
        <dbReference type="ARBA" id="ARBA00005251"/>
    </source>
</evidence>
<proteinExistence type="inferred from homology"/>
<dbReference type="InterPro" id="IPR020568">
    <property type="entry name" value="Ribosomal_Su5_D2-typ_SF"/>
</dbReference>
<evidence type="ECO:0000256" key="5">
    <source>
        <dbReference type="HAMAP-Rule" id="MF_00532"/>
    </source>
</evidence>
<dbReference type="GO" id="GO:0009507">
    <property type="term" value="C:chloroplast"/>
    <property type="evidence" value="ECO:0007669"/>
    <property type="project" value="UniProtKB-SubCell"/>
</dbReference>
<dbReference type="InterPro" id="IPR020574">
    <property type="entry name" value="Ribosomal_uS9_CS"/>
</dbReference>
<organism evidence="7">
    <name type="scientific">Watanabea reniformis</name>
    <dbReference type="NCBI Taxonomy" id="191674"/>
    <lineage>
        <taxon>Eukaryota</taxon>
        <taxon>Viridiplantae</taxon>
        <taxon>Chlorophyta</taxon>
        <taxon>core chlorophytes</taxon>
        <taxon>Trebouxiophyceae</taxon>
        <taxon>Watanabeales</taxon>
        <taxon>Watanabeaceae</taxon>
        <taxon>Watanabea</taxon>
    </lineage>
</organism>
<dbReference type="RefSeq" id="YP_009104947.1">
    <property type="nucleotide sequence ID" value="NC_025526.1"/>
</dbReference>
<protein>
    <recommendedName>
        <fullName evidence="4 5">Small ribosomal subunit protein uS9c</fullName>
    </recommendedName>
</protein>
<dbReference type="SUPFAM" id="SSF54211">
    <property type="entry name" value="Ribosomal protein S5 domain 2-like"/>
    <property type="match status" value="1"/>
</dbReference>